<proteinExistence type="predicted"/>
<evidence type="ECO:0000256" key="1">
    <source>
        <dbReference type="SAM" id="MobiDB-lite"/>
    </source>
</evidence>
<keyword evidence="3" id="KW-1185">Reference proteome</keyword>
<dbReference type="Proteomes" id="UP000178953">
    <property type="component" value="Unassembled WGS sequence"/>
</dbReference>
<comment type="caution">
    <text evidence="2">The sequence shown here is derived from an EMBL/GenBank/DDBJ whole genome shotgun (WGS) entry which is preliminary data.</text>
</comment>
<protein>
    <recommendedName>
        <fullName evidence="4">PE domain-containing protein</fullName>
    </recommendedName>
</protein>
<dbReference type="EMBL" id="MCHX01000016">
    <property type="protein sequence ID" value="OFJ54114.1"/>
    <property type="molecule type" value="Genomic_DNA"/>
</dbReference>
<accession>A0A1E8Q872</accession>
<name>A0A1E8Q872_9MYCO</name>
<dbReference type="RefSeq" id="WP_070352683.1">
    <property type="nucleotide sequence ID" value="NZ_CP043474.1"/>
</dbReference>
<evidence type="ECO:0000313" key="2">
    <source>
        <dbReference type="EMBL" id="OFJ54114.1"/>
    </source>
</evidence>
<gene>
    <name evidence="2" type="ORF">BEL07_08660</name>
</gene>
<evidence type="ECO:0000313" key="3">
    <source>
        <dbReference type="Proteomes" id="UP000178953"/>
    </source>
</evidence>
<reference evidence="2 3" key="1">
    <citation type="submission" date="2016-09" db="EMBL/GenBank/DDBJ databases">
        <title>genome sequence of Mycobacterium sp. 739 SCH.</title>
        <authorList>
            <person name="Greninger A.L."/>
            <person name="Qin X."/>
            <person name="Jerome K."/>
            <person name="Vora S."/>
            <person name="Quinn K."/>
        </authorList>
    </citation>
    <scope>NUCLEOTIDE SEQUENCE [LARGE SCALE GENOMIC DNA]</scope>
    <source>
        <strain evidence="2 3">SCH</strain>
    </source>
</reference>
<feature type="compositionally biased region" description="Gly residues" evidence="1">
    <location>
        <begin position="111"/>
        <end position="130"/>
    </location>
</feature>
<feature type="compositionally biased region" description="Basic and acidic residues" evidence="1">
    <location>
        <begin position="220"/>
        <end position="234"/>
    </location>
</feature>
<dbReference type="AlphaFoldDB" id="A0A1E8Q872"/>
<feature type="compositionally biased region" description="Low complexity" evidence="1">
    <location>
        <begin position="131"/>
        <end position="143"/>
    </location>
</feature>
<feature type="region of interest" description="Disordered" evidence="1">
    <location>
        <begin position="106"/>
        <end position="149"/>
    </location>
</feature>
<feature type="compositionally biased region" description="Low complexity" evidence="1">
    <location>
        <begin position="261"/>
        <end position="275"/>
    </location>
</feature>
<organism evidence="2 3">
    <name type="scientific">Mycolicibacterium grossiae</name>
    <dbReference type="NCBI Taxonomy" id="1552759"/>
    <lineage>
        <taxon>Bacteria</taxon>
        <taxon>Bacillati</taxon>
        <taxon>Actinomycetota</taxon>
        <taxon>Actinomycetes</taxon>
        <taxon>Mycobacteriales</taxon>
        <taxon>Mycobacteriaceae</taxon>
        <taxon>Mycolicibacterium</taxon>
    </lineage>
</organism>
<evidence type="ECO:0008006" key="4">
    <source>
        <dbReference type="Google" id="ProtNLM"/>
    </source>
</evidence>
<sequence>MGIGSAAGGGGILRVDPEMLQQLGAQLETSARALPDPPERFPVTGADAISAAIAAKLPALETPIIEGLPAVKEAATQTAQNIQTAAARYLGTDADLAAEYEKHRFDQTGAPAGGGATGGPAGGGAAGAGGASAASAPAASAPAAGGGGAMGQMSQLMGMPMQMASQATQLPQQALGSLSSMPQTAMQGVQQISQLAGDGKGDGREGPGPDGAPPYGARPDSARPDDARPDDARQDAAAATGQPGGERAPVGEQGTGRHAAEPAAPATAVPDAGRAPAAPRHAKPDPTDL</sequence>
<feature type="region of interest" description="Disordered" evidence="1">
    <location>
        <begin position="195"/>
        <end position="289"/>
    </location>
</feature>